<organism evidence="1 2">
    <name type="scientific">Actinocorallia aurantiaca</name>
    <dbReference type="NCBI Taxonomy" id="46204"/>
    <lineage>
        <taxon>Bacteria</taxon>
        <taxon>Bacillati</taxon>
        <taxon>Actinomycetota</taxon>
        <taxon>Actinomycetes</taxon>
        <taxon>Streptosporangiales</taxon>
        <taxon>Thermomonosporaceae</taxon>
        <taxon>Actinocorallia</taxon>
    </lineage>
</organism>
<sequence>MSHPDPERATRELTAINWCLDVLAKQGISSKAEIARRLPARYSASAVAKYLNRERGLSPEFVRDLAVLARLPVAEVFGALGWLPAEELPRTVLTDLAHDAVSALRALAAVPDLASFVRPAPPAPTAAAQALLSDEAGRERFSVLLTQVVSGRRYRTATNLVGEFALRPGARPLAAEKVTRLALEAGFDQVPDLSDEHAAVRWELLARTANALSDGQEYSWQGGAGHLTWRTAATGWPSHLLVQDSVAGQQRPSTGMPLTWPQARTVVVIGGRESAGPAAALLAEALDWQFVLIRPNVEVTPGGRVRTYPSDLTRSRTHTWIHVARHIQHRGDQGVPWHTVVLLRPDALTSPGGAIHPYAAELLERTPASVVYVRPTGEHLSWWATRNAGNHDHGRYDTERAVNRLRTLYASIEEILRRRDGARDLLLRLPRPARALAPHTPELPGEVMDQTARVAWTAARWLSREGRADPLRPGALSGWRRLLAADPDAAVPRLTRPGR</sequence>
<proteinExistence type="predicted"/>
<dbReference type="Proteomes" id="UP001501842">
    <property type="component" value="Unassembled WGS sequence"/>
</dbReference>
<evidence type="ECO:0000313" key="1">
    <source>
        <dbReference type="EMBL" id="GAA2733960.1"/>
    </source>
</evidence>
<reference evidence="1 2" key="1">
    <citation type="journal article" date="2019" name="Int. J. Syst. Evol. Microbiol.">
        <title>The Global Catalogue of Microorganisms (GCM) 10K type strain sequencing project: providing services to taxonomists for standard genome sequencing and annotation.</title>
        <authorList>
            <consortium name="The Broad Institute Genomics Platform"/>
            <consortium name="The Broad Institute Genome Sequencing Center for Infectious Disease"/>
            <person name="Wu L."/>
            <person name="Ma J."/>
        </authorList>
    </citation>
    <scope>NUCLEOTIDE SEQUENCE [LARGE SCALE GENOMIC DNA]</scope>
    <source>
        <strain evidence="1 2">JCM 8201</strain>
    </source>
</reference>
<keyword evidence="2" id="KW-1185">Reference proteome</keyword>
<name>A0ABN3UJ91_9ACTN</name>
<dbReference type="EMBL" id="BAAATZ010000027">
    <property type="protein sequence ID" value="GAA2733960.1"/>
    <property type="molecule type" value="Genomic_DNA"/>
</dbReference>
<evidence type="ECO:0000313" key="2">
    <source>
        <dbReference type="Proteomes" id="UP001501842"/>
    </source>
</evidence>
<comment type="caution">
    <text evidence="1">The sequence shown here is derived from an EMBL/GenBank/DDBJ whole genome shotgun (WGS) entry which is preliminary data.</text>
</comment>
<evidence type="ECO:0008006" key="3">
    <source>
        <dbReference type="Google" id="ProtNLM"/>
    </source>
</evidence>
<protein>
    <recommendedName>
        <fullName evidence="3">HTH cro/C1-type domain-containing protein</fullName>
    </recommendedName>
</protein>
<accession>A0ABN3UJ91</accession>
<gene>
    <name evidence="1" type="ORF">GCM10010439_55240</name>
</gene>
<dbReference type="RefSeq" id="WP_344454407.1">
    <property type="nucleotide sequence ID" value="NZ_BAAATZ010000027.1"/>
</dbReference>